<dbReference type="Gene3D" id="1.10.520.20">
    <property type="entry name" value="N-terminal domain of the delta subunit of the F1F0-ATP synthase"/>
    <property type="match status" value="1"/>
</dbReference>
<feature type="region of interest" description="Disordered" evidence="32">
    <location>
        <begin position="2906"/>
        <end position="2927"/>
    </location>
</feature>
<comment type="similarity">
    <text evidence="6">Belongs to the ATPase C chain family.</text>
</comment>
<dbReference type="HAMAP" id="MF_01396">
    <property type="entry name" value="ATP_synth_c_bact"/>
    <property type="match status" value="1"/>
</dbReference>
<dbReference type="SUPFAM" id="SSF50615">
    <property type="entry name" value="N-terminal domain of alpha and beta subunits of F1 ATP synthase"/>
    <property type="match status" value="2"/>
</dbReference>
<evidence type="ECO:0000256" key="23">
    <source>
        <dbReference type="ARBA" id="ARBA00023121"/>
    </source>
</evidence>
<dbReference type="HAMAP" id="MF_00815">
    <property type="entry name" value="ATP_synth_gamma_bact"/>
    <property type="match status" value="1"/>
</dbReference>
<evidence type="ECO:0000256" key="28">
    <source>
        <dbReference type="ARBA" id="ARBA00032869"/>
    </source>
</evidence>
<dbReference type="NCBIfam" id="TIGR01131">
    <property type="entry name" value="ATP_synt_6_or_A"/>
    <property type="match status" value="1"/>
</dbReference>
<dbReference type="CDD" id="cd18121">
    <property type="entry name" value="ATP-synt_Fo_c"/>
    <property type="match status" value="1"/>
</dbReference>
<evidence type="ECO:0000256" key="31">
    <source>
        <dbReference type="SAM" id="Coils"/>
    </source>
</evidence>
<evidence type="ECO:0000256" key="3">
    <source>
        <dbReference type="ARBA" id="ARBA00004170"/>
    </source>
</evidence>
<dbReference type="CDD" id="cd12151">
    <property type="entry name" value="F1-ATPase_gamma"/>
    <property type="match status" value="1"/>
</dbReference>
<dbReference type="FunFam" id="1.10.1140.10:FF:000001">
    <property type="entry name" value="ATP synthase subunit beta"/>
    <property type="match status" value="1"/>
</dbReference>
<dbReference type="FunFam" id="1.20.150.20:FF:000001">
    <property type="entry name" value="ATP synthase subunit alpha"/>
    <property type="match status" value="1"/>
</dbReference>
<dbReference type="SUPFAM" id="SSF47928">
    <property type="entry name" value="N-terminal domain of the delta subunit of the F1F0-ATP synthase"/>
    <property type="match status" value="1"/>
</dbReference>
<dbReference type="CDD" id="cd18116">
    <property type="entry name" value="ATP-synt_F1_alpha_N"/>
    <property type="match status" value="1"/>
</dbReference>
<dbReference type="InterPro" id="IPR020003">
    <property type="entry name" value="ATPase_a/bsu_AS"/>
</dbReference>
<dbReference type="CDD" id="cd01133">
    <property type="entry name" value="F1-ATPase_beta_CD"/>
    <property type="match status" value="1"/>
</dbReference>
<keyword evidence="25" id="KW-0139">CF(1)</keyword>
<reference evidence="36" key="1">
    <citation type="submission" date="2021-02" db="EMBL/GenBank/DDBJ databases">
        <authorList>
            <person name="Dougan E. K."/>
            <person name="Rhodes N."/>
            <person name="Thang M."/>
            <person name="Chan C."/>
        </authorList>
    </citation>
    <scope>NUCLEOTIDE SEQUENCE</scope>
</reference>
<evidence type="ECO:0000256" key="25">
    <source>
        <dbReference type="ARBA" id="ARBA00023196"/>
    </source>
</evidence>
<feature type="transmembrane region" description="Helical" evidence="33">
    <location>
        <begin position="102"/>
        <end position="123"/>
    </location>
</feature>
<dbReference type="InterPro" id="IPR020546">
    <property type="entry name" value="ATP_synth_F1_dsu/esu_N"/>
</dbReference>
<organism evidence="36 37">
    <name type="scientific">Symbiodinium pilosum</name>
    <name type="common">Dinoflagellate</name>
    <dbReference type="NCBI Taxonomy" id="2952"/>
    <lineage>
        <taxon>Eukaryota</taxon>
        <taxon>Sar</taxon>
        <taxon>Alveolata</taxon>
        <taxon>Dinophyceae</taxon>
        <taxon>Suessiales</taxon>
        <taxon>Symbiodiniaceae</taxon>
        <taxon>Symbiodinium</taxon>
    </lineage>
</organism>
<dbReference type="SUPFAM" id="SSF54631">
    <property type="entry name" value="CBS-domain pair"/>
    <property type="match status" value="1"/>
</dbReference>
<evidence type="ECO:0000256" key="7">
    <source>
        <dbReference type="ARBA" id="ARBA00006810"/>
    </source>
</evidence>
<feature type="transmembrane region" description="Helical" evidence="33">
    <location>
        <begin position="453"/>
        <end position="473"/>
    </location>
</feature>
<dbReference type="Gene3D" id="1.20.20.10">
    <property type="entry name" value="F1F0 ATP synthase subunit C"/>
    <property type="match status" value="1"/>
</dbReference>
<dbReference type="NCBIfam" id="NF009884">
    <property type="entry name" value="PRK13343.1"/>
    <property type="match status" value="1"/>
</dbReference>
<dbReference type="GO" id="GO:0045259">
    <property type="term" value="C:proton-transporting ATP synthase complex"/>
    <property type="evidence" value="ECO:0007669"/>
    <property type="project" value="UniProtKB-KW"/>
</dbReference>
<evidence type="ECO:0000256" key="5">
    <source>
        <dbReference type="ARBA" id="ARBA00005712"/>
    </source>
</evidence>
<dbReference type="InterPro" id="IPR046342">
    <property type="entry name" value="CBS_dom_sf"/>
</dbReference>
<dbReference type="PANTHER" id="PTHR48082">
    <property type="entry name" value="ATP SYNTHASE SUBUNIT ALPHA, MITOCHONDRIAL"/>
    <property type="match status" value="1"/>
</dbReference>
<dbReference type="Gene3D" id="1.10.287.80">
    <property type="entry name" value="ATP synthase, gamma subunit, helix hairpin domain"/>
    <property type="match status" value="1"/>
</dbReference>
<dbReference type="NCBIfam" id="TIGR00962">
    <property type="entry name" value="atpA"/>
    <property type="match status" value="1"/>
</dbReference>
<dbReference type="HAMAP" id="MF_01393">
    <property type="entry name" value="ATP_synth_a_bact"/>
    <property type="match status" value="1"/>
</dbReference>
<keyword evidence="23" id="KW-0446">Lipid-binding</keyword>
<dbReference type="InterPro" id="IPR036121">
    <property type="entry name" value="ATPase_F1/V1/A1_a/bsu_N_sf"/>
</dbReference>
<dbReference type="Pfam" id="PF02874">
    <property type="entry name" value="ATP-synt_ab_N"/>
    <property type="match status" value="1"/>
</dbReference>
<feature type="coiled-coil region" evidence="31">
    <location>
        <begin position="822"/>
        <end position="893"/>
    </location>
</feature>
<feature type="domain" description="CBS" evidence="34">
    <location>
        <begin position="2826"/>
        <end position="2884"/>
    </location>
</feature>
<dbReference type="NCBIfam" id="TIGR01260">
    <property type="entry name" value="ATP_synt_c"/>
    <property type="match status" value="1"/>
</dbReference>
<dbReference type="GO" id="GO:0012505">
    <property type="term" value="C:endomembrane system"/>
    <property type="evidence" value="ECO:0007669"/>
    <property type="project" value="UniProtKB-SubCell"/>
</dbReference>
<evidence type="ECO:0000256" key="26">
    <source>
        <dbReference type="ARBA" id="ARBA00023310"/>
    </source>
</evidence>
<dbReference type="InterPro" id="IPR005953">
    <property type="entry name" value="ATP_synth_csu_bac/chlpt"/>
</dbReference>
<dbReference type="Pfam" id="PF00231">
    <property type="entry name" value="ATP-synt"/>
    <property type="match status" value="1"/>
</dbReference>
<dbReference type="PROSITE" id="PS00605">
    <property type="entry name" value="ATPASE_C"/>
    <property type="match status" value="1"/>
</dbReference>
<accession>A0A812TNN7</accession>
<dbReference type="Pfam" id="PF00006">
    <property type="entry name" value="ATP-synt_ab"/>
    <property type="match status" value="2"/>
</dbReference>
<dbReference type="Pfam" id="PF00430">
    <property type="entry name" value="ATP-synt_B"/>
    <property type="match status" value="1"/>
</dbReference>
<dbReference type="Gene3D" id="1.20.120.220">
    <property type="entry name" value="ATP synthase, F0 complex, subunit A"/>
    <property type="match status" value="1"/>
</dbReference>
<dbReference type="InterPro" id="IPR000644">
    <property type="entry name" value="CBS_dom"/>
</dbReference>
<dbReference type="Pfam" id="PF01595">
    <property type="entry name" value="CNNM"/>
    <property type="match status" value="1"/>
</dbReference>
<dbReference type="PROSITE" id="PS51371">
    <property type="entry name" value="CBS"/>
    <property type="match status" value="1"/>
</dbReference>
<dbReference type="Gene3D" id="2.60.15.10">
    <property type="entry name" value="F0F1 ATP synthase delta/epsilon subunit, N-terminal"/>
    <property type="match status" value="1"/>
</dbReference>
<evidence type="ECO:0000256" key="1">
    <source>
        <dbReference type="ARBA" id="ARBA00004141"/>
    </source>
</evidence>
<keyword evidence="29" id="KW-0129">CBS domain</keyword>
<keyword evidence="16" id="KW-0547">Nucleotide-binding</keyword>
<dbReference type="Gene3D" id="2.40.30.20">
    <property type="match status" value="1"/>
</dbReference>
<dbReference type="InterPro" id="IPR002146">
    <property type="entry name" value="ATP_synth_b/b'su_bac/chlpt"/>
</dbReference>
<dbReference type="GO" id="GO:0008289">
    <property type="term" value="F:lipid binding"/>
    <property type="evidence" value="ECO:0007669"/>
    <property type="project" value="UniProtKB-KW"/>
</dbReference>
<evidence type="ECO:0000256" key="13">
    <source>
        <dbReference type="ARBA" id="ARBA00022547"/>
    </source>
</evidence>
<dbReference type="InterPro" id="IPR005294">
    <property type="entry name" value="ATP_synth_F1_asu"/>
</dbReference>
<dbReference type="CDD" id="cd18113">
    <property type="entry name" value="ATP-synt_F1_alpha_C"/>
    <property type="match status" value="1"/>
</dbReference>
<evidence type="ECO:0000256" key="33">
    <source>
        <dbReference type="SAM" id="Phobius"/>
    </source>
</evidence>
<dbReference type="SUPFAM" id="SSF81333">
    <property type="entry name" value="F1F0 ATP synthase subunit C"/>
    <property type="match status" value="1"/>
</dbReference>
<keyword evidence="12" id="KW-0813">Transport</keyword>
<dbReference type="InterPro" id="IPR023366">
    <property type="entry name" value="ATP_synth_asu-like_sf"/>
</dbReference>
<feature type="transmembrane region" description="Helical" evidence="33">
    <location>
        <begin position="585"/>
        <end position="605"/>
    </location>
</feature>
<dbReference type="InterPro" id="IPR027417">
    <property type="entry name" value="P-loop_NTPase"/>
</dbReference>
<dbReference type="InterPro" id="IPR020537">
    <property type="entry name" value="ATP_synth_F0_csu_DDCD_BS"/>
</dbReference>
<dbReference type="GO" id="GO:0033177">
    <property type="term" value="C:proton-transporting two-sector ATPase complex, proton-transporting domain"/>
    <property type="evidence" value="ECO:0007669"/>
    <property type="project" value="InterPro"/>
</dbReference>
<dbReference type="Gene3D" id="1.20.150.20">
    <property type="entry name" value="ATP synthase alpha/beta chain, C-terminal domain"/>
    <property type="match status" value="1"/>
</dbReference>
<dbReference type="NCBIfam" id="TIGR01146">
    <property type="entry name" value="ATPsyn_F1gamma"/>
    <property type="match status" value="1"/>
</dbReference>
<dbReference type="InterPro" id="IPR036771">
    <property type="entry name" value="ATPsynth_dsu/esu_N"/>
</dbReference>
<dbReference type="InterPro" id="IPR000131">
    <property type="entry name" value="ATP_synth_F1_gsu"/>
</dbReference>
<evidence type="ECO:0000256" key="18">
    <source>
        <dbReference type="ARBA" id="ARBA00022840"/>
    </source>
</evidence>
<name>A0A812TNN7_SYMPI</name>
<dbReference type="FunFam" id="3.40.50.300:FF:000002">
    <property type="entry name" value="ATP synthase subunit alpha"/>
    <property type="match status" value="1"/>
</dbReference>
<comment type="similarity">
    <text evidence="5">Belongs to the ATPase epsilon chain family.</text>
</comment>
<proteinExistence type="inferred from homology"/>
<feature type="transmembrane region" description="Helical" evidence="33">
    <location>
        <begin position="414"/>
        <end position="433"/>
    </location>
</feature>
<dbReference type="InterPro" id="IPR033732">
    <property type="entry name" value="ATP_synth_F1_a_nt-bd_dom"/>
</dbReference>
<comment type="similarity">
    <text evidence="9">Belongs to the ATPase gamma chain family.</text>
</comment>
<dbReference type="InterPro" id="IPR026015">
    <property type="entry name" value="ATP_synth_OSCP/delta_N_sf"/>
</dbReference>
<evidence type="ECO:0000259" key="35">
    <source>
        <dbReference type="PROSITE" id="PS51846"/>
    </source>
</evidence>
<dbReference type="InterPro" id="IPR044751">
    <property type="entry name" value="Ion_transp-like_CBS"/>
</dbReference>
<comment type="similarity">
    <text evidence="10">Belongs to the ATPase alpha/beta chains family.</text>
</comment>
<dbReference type="CDD" id="cd18115">
    <property type="entry name" value="ATP-synt_F1_beta_N"/>
    <property type="match status" value="1"/>
</dbReference>
<dbReference type="HAMAP" id="MF_01416">
    <property type="entry name" value="ATP_synth_delta_bact"/>
    <property type="match status" value="1"/>
</dbReference>
<dbReference type="PANTHER" id="PTHR48082:SF2">
    <property type="entry name" value="ATP SYNTHASE SUBUNIT ALPHA, MITOCHONDRIAL"/>
    <property type="match status" value="1"/>
</dbReference>
<dbReference type="Gene3D" id="1.10.1140.10">
    <property type="entry name" value="Bovine Mitochondrial F1-atpase, Atp Synthase Beta Chain, Chain D, domain 3"/>
    <property type="match status" value="1"/>
</dbReference>
<dbReference type="InterPro" id="IPR000194">
    <property type="entry name" value="ATPase_F1/V1/A1_a/bsu_nucl-bd"/>
</dbReference>
<feature type="transmembrane region" description="Helical" evidence="33">
    <location>
        <begin position="387"/>
        <end position="407"/>
    </location>
</feature>
<keyword evidence="31" id="KW-0175">Coiled coil</keyword>
<feature type="transmembrane region" description="Helical" evidence="33">
    <location>
        <begin position="2568"/>
        <end position="2600"/>
    </location>
</feature>
<dbReference type="CDD" id="cd00310">
    <property type="entry name" value="ATP-synt_Fo_a_6"/>
    <property type="match status" value="1"/>
</dbReference>
<comment type="function">
    <text evidence="27">F(1)F(0) ATP synthase produces ATP from ADP in the presence of a proton or sodium gradient. F-type ATPases consist of two structural domains, F(1) containing the extramembraneous catalytic core and F(0) containing the membrane proton channel, linked together by a central stalk and a peripheral stalk. During catalysis, ATP synthesis in the catalytic domain of F(1) is coupled via a rotary mechanism of the central stalk subunits to proton translocation.</text>
</comment>
<dbReference type="PROSITE" id="PS00152">
    <property type="entry name" value="ATPASE_ALPHA_BETA"/>
    <property type="match status" value="1"/>
</dbReference>
<feature type="transmembrane region" description="Helical" evidence="33">
    <location>
        <begin position="39"/>
        <end position="62"/>
    </location>
</feature>
<comment type="subcellular location">
    <subcellularLocation>
        <location evidence="4">Endomembrane system</location>
    </subcellularLocation>
    <subcellularLocation>
        <location evidence="1">Membrane</location>
        <topology evidence="1">Multi-pass membrane protein</topology>
    </subcellularLocation>
    <subcellularLocation>
        <location evidence="3">Membrane</location>
        <topology evidence="3">Peripheral membrane protein</topology>
    </subcellularLocation>
    <subcellularLocation>
        <location evidence="2">Membrane</location>
        <topology evidence="2">Single-pass membrane protein</topology>
    </subcellularLocation>
</comment>
<feature type="compositionally biased region" description="Basic and acidic residues" evidence="32">
    <location>
        <begin position="726"/>
        <end position="756"/>
    </location>
</feature>
<dbReference type="GO" id="GO:0043531">
    <property type="term" value="F:ADP binding"/>
    <property type="evidence" value="ECO:0007669"/>
    <property type="project" value="TreeGrafter"/>
</dbReference>
<evidence type="ECO:0000256" key="15">
    <source>
        <dbReference type="ARBA" id="ARBA00022737"/>
    </source>
</evidence>
<dbReference type="SUPFAM" id="SSF81336">
    <property type="entry name" value="F1F0 ATP synthase subunit A"/>
    <property type="match status" value="1"/>
</dbReference>
<dbReference type="CDD" id="cd12152">
    <property type="entry name" value="F1-ATPase_delta"/>
    <property type="match status" value="1"/>
</dbReference>
<dbReference type="CDD" id="cd04590">
    <property type="entry name" value="CBS_pair_CorC_HlyC_assoc"/>
    <property type="match status" value="1"/>
</dbReference>
<dbReference type="Pfam" id="PF00137">
    <property type="entry name" value="ATP-synt_C"/>
    <property type="match status" value="1"/>
</dbReference>
<evidence type="ECO:0000313" key="36">
    <source>
        <dbReference type="EMBL" id="CAE7533440.1"/>
    </source>
</evidence>
<dbReference type="InterPro" id="IPR005864">
    <property type="entry name" value="ATP_synth_F0_bsu_bac"/>
</dbReference>
<evidence type="ECO:0000256" key="9">
    <source>
        <dbReference type="ARBA" id="ARBA00007681"/>
    </source>
</evidence>
<dbReference type="InterPro" id="IPR001469">
    <property type="entry name" value="ATP_synth_F1_dsu/esu"/>
</dbReference>
<keyword evidence="22" id="KW-0793">Thylakoid</keyword>
<dbReference type="HAMAP" id="MF_01346">
    <property type="entry name" value="ATP_synth_alpha_bact"/>
    <property type="match status" value="1"/>
</dbReference>
<dbReference type="NCBIfam" id="TIGR01039">
    <property type="entry name" value="atpD"/>
    <property type="match status" value="1"/>
</dbReference>
<dbReference type="Gene3D" id="3.40.50.300">
    <property type="entry name" value="P-loop containing nucleotide triphosphate hydrolases"/>
    <property type="match status" value="2"/>
</dbReference>
<dbReference type="OrthoDB" id="149879at2759"/>
<dbReference type="Pfam" id="PF00571">
    <property type="entry name" value="CBS"/>
    <property type="match status" value="1"/>
</dbReference>
<dbReference type="CDD" id="cd18110">
    <property type="entry name" value="ATP-synt_F1_beta_C"/>
    <property type="match status" value="1"/>
</dbReference>
<dbReference type="GO" id="GO:0046933">
    <property type="term" value="F:proton-transporting ATP synthase activity, rotational mechanism"/>
    <property type="evidence" value="ECO:0007669"/>
    <property type="project" value="InterPro"/>
</dbReference>
<evidence type="ECO:0000256" key="14">
    <source>
        <dbReference type="ARBA" id="ARBA00022692"/>
    </source>
</evidence>
<evidence type="ECO:0000256" key="6">
    <source>
        <dbReference type="ARBA" id="ARBA00006704"/>
    </source>
</evidence>
<dbReference type="HAMAP" id="MF_01347">
    <property type="entry name" value="ATP_synth_beta_bact"/>
    <property type="match status" value="1"/>
</dbReference>
<feature type="transmembrane region" description="Helical" evidence="33">
    <location>
        <begin position="74"/>
        <end position="96"/>
    </location>
</feature>
<keyword evidence="20 30" id="KW-1133">Transmembrane helix</keyword>
<keyword evidence="37" id="KW-1185">Reference proteome</keyword>
<keyword evidence="14 30" id="KW-0812">Transmembrane</keyword>
<gene>
    <name evidence="36" type="primary">atpA2</name>
    <name evidence="36" type="ORF">SPIL2461_LOCUS14069</name>
</gene>
<keyword evidence="21" id="KW-0406">Ion transport</keyword>
<dbReference type="Pfam" id="PF00306">
    <property type="entry name" value="ATP-synt_ab_C"/>
    <property type="match status" value="1"/>
</dbReference>
<dbReference type="InterPro" id="IPR035968">
    <property type="entry name" value="ATP_synth_F1_ATPase_gsu"/>
</dbReference>
<dbReference type="FunFam" id="2.40.30.20:FF:000001">
    <property type="entry name" value="ATP synthase subunit alpha"/>
    <property type="match status" value="1"/>
</dbReference>
<evidence type="ECO:0000256" key="30">
    <source>
        <dbReference type="PROSITE-ProRule" id="PRU01193"/>
    </source>
</evidence>
<dbReference type="HAMAP" id="MF_01398">
    <property type="entry name" value="ATP_synth_b_bprime"/>
    <property type="match status" value="1"/>
</dbReference>
<dbReference type="EMBL" id="CAJNIZ010031902">
    <property type="protein sequence ID" value="CAE7533440.1"/>
    <property type="molecule type" value="Genomic_DNA"/>
</dbReference>
<feature type="transmembrane region" description="Helical" evidence="33">
    <location>
        <begin position="516"/>
        <end position="547"/>
    </location>
</feature>
<dbReference type="InterPro" id="IPR035921">
    <property type="entry name" value="F/V-ATP_Csub_sf"/>
</dbReference>
<dbReference type="InterPro" id="IPR055190">
    <property type="entry name" value="ATP-synt_VA_C"/>
</dbReference>
<comment type="caution">
    <text evidence="36">The sequence shown here is derived from an EMBL/GenBank/DDBJ whole genome shotgun (WGS) entry which is preliminary data.</text>
</comment>
<evidence type="ECO:0000256" key="29">
    <source>
        <dbReference type="PROSITE-ProRule" id="PRU00703"/>
    </source>
</evidence>
<evidence type="ECO:0000256" key="32">
    <source>
        <dbReference type="SAM" id="MobiDB-lite"/>
    </source>
</evidence>
<dbReference type="SUPFAM" id="SSF47917">
    <property type="entry name" value="C-terminal domain of alpha and beta subunits of F1 ATP synthase"/>
    <property type="match status" value="2"/>
</dbReference>
<dbReference type="SUPFAM" id="SSF51344">
    <property type="entry name" value="Epsilon subunit of F1F0-ATP synthase N-terminal domain"/>
    <property type="match status" value="1"/>
</dbReference>
<evidence type="ECO:0000313" key="37">
    <source>
        <dbReference type="Proteomes" id="UP000649617"/>
    </source>
</evidence>
<dbReference type="Gene3D" id="3.10.580.10">
    <property type="entry name" value="CBS-domain"/>
    <property type="match status" value="1"/>
</dbReference>
<keyword evidence="26" id="KW-0066">ATP synthesis</keyword>
<feature type="transmembrane region" description="Helical" evidence="33">
    <location>
        <begin position="2683"/>
        <end position="2703"/>
    </location>
</feature>
<feature type="compositionally biased region" description="Basic and acidic residues" evidence="32">
    <location>
        <begin position="2914"/>
        <end position="2927"/>
    </location>
</feature>
<feature type="compositionally biased region" description="Acidic residues" evidence="32">
    <location>
        <begin position="696"/>
        <end position="725"/>
    </location>
</feature>
<evidence type="ECO:0000256" key="22">
    <source>
        <dbReference type="ARBA" id="ARBA00023078"/>
    </source>
</evidence>
<feature type="domain" description="CNNM transmembrane" evidence="35">
    <location>
        <begin position="2561"/>
        <end position="2742"/>
    </location>
</feature>
<protein>
    <recommendedName>
        <fullName evidence="11">H(+)-transporting two-sector ATPase</fullName>
        <ecNumber evidence="11">7.1.2.2</ecNumber>
    </recommendedName>
    <alternativeName>
        <fullName evidence="28">ATP synthase F0 sector subunit C</fullName>
    </alternativeName>
</protein>
<feature type="transmembrane region" description="Helical" evidence="33">
    <location>
        <begin position="625"/>
        <end position="646"/>
    </location>
</feature>
<dbReference type="Pfam" id="PF00119">
    <property type="entry name" value="ATP-synt_A"/>
    <property type="match status" value="1"/>
</dbReference>
<evidence type="ECO:0000256" key="12">
    <source>
        <dbReference type="ARBA" id="ARBA00022448"/>
    </source>
</evidence>
<dbReference type="Gene3D" id="3.40.1380.10">
    <property type="match status" value="1"/>
</dbReference>
<dbReference type="Pfam" id="PF00213">
    <property type="entry name" value="OSCP"/>
    <property type="match status" value="1"/>
</dbReference>
<dbReference type="SUPFAM" id="SSF52943">
    <property type="entry name" value="ATP synthase (F1-ATPase), gamma subunit"/>
    <property type="match status" value="1"/>
</dbReference>
<dbReference type="InterPro" id="IPR004100">
    <property type="entry name" value="ATPase_F1/V1/A1_a/bsu_N"/>
</dbReference>
<sequence length="2927" mass="316133">MATSPLLPLTPVRTLAAMAGVSAIVLVATAWWWGGQPTAWIAASAASASMWLVCAISLEVMLRMTHAGHGIAGVFAGMLVRLAGAMTLVLSAPAAVPQITSLPILASGLVHMLMLNYLAGLVVETVVATRLASQFQPASQSAKPDSTELMSNAILHIKDSYYFEVPKALAPSRKEHASQFPNYWIKLDPDFQDWQAEQLLEQSPLNSIDLPVSNAKLIAEYKAWRSEDANFAKPFYRFLSEADSQEWFHEKLEDPAFKRAWDSTVASLKGDAGDALVDNYLVDHDWSEAKIADYNHQLSGKLVIPQPFGELRNHYAMESGIGISKYMILLTVGALIVFYLCRRAGQMLLDGRKSRVTSMIEVFLEFIRDQIAKPTIGEKDAQRFVPFLWTLFLFILVMNLLGMIPFLGAPTASFAVTTSLALLVICVTIGSGIKRFGLVGFLKNQVPGMDLHWLIALFIIPMIWVIEVLGFFIKHAVLSVRLLANMVAGHLVLLALMGIAVSAAGAWTWWVAAPLSIFGAVAISCLELFVAFLQAYVFTFLSGLFIGAASTRVFNLTKIAAYAIVAGLIMVSPAAAQGADGGTNIPGAVGAGLVAIGAGLGIGRIGGSAVESMARQPEMAGGIQVAMIISAALIEGFTFYAIFMLLNLMPPLRLALCVLACLALSATQSLRAQETESPEGDAAATSESETANPEVADADEMEAGEPTEESPAEEAGDDAEGEAEEHDASEAEAADHHDDEAAHDDGGHAAADHGEGGHGGGHNELGHGNAHDSLFDPSELAGELAVYSLVVFLVLMALLSKFAWPKIAAALDARDRAISDNIAAAQEKHDQAAALLAEHQAKINAAAEEVRQMLEEARRDAEATKGQIVTEAREAADAERQRALRDIENAKDGAVKGLAEQSAALAVDLASRVVRQEISQERQSEIVREALGLMGTGNLPQHDTVLDVTEEQIARTYAEAVLGAAAGSEWDVVQELGAIVNEVLKPHPQLLEPLRSAFVPHSERLQIIDRVFGGRVSETVLNFLKVLSGHNRLGILKTVVSQTVRLYEERNNNVRVRVVSAEPLDESLVGEIANVLRVKTNKEPIVSTEVKPELIAGMQVHVGDTVYDSSLLTAFAKARQAIVNSTVEQIERDEIASVIQQEISNYSAQIDVREVGRVLEVGDGIAQVYGLSGVMAGEMVEFASGATGLAFNLEENSVGVIILGDYLKIAEGEEVKSTGQLLSVPTGDELLGRVVDPLGNPLDGKGPIVTSKRRPVEVIAAGVSERQPVTEPLQTGIKAIDAMTPIGRGQRELIIGDRKTGKTAVAIDAIINQKNSGVKCFYVAVGQKESTVAGIVEKLREHGAMDYTTVIVSGASDPAPLQYIAPYSGTAMAEEYMFNGQHALIVYDDLSKQAVAYRQLSLLMRRPPGREAYPGDVFYCHSRLLERSAKLSDALGGGSLTSLPIIETLEGEVSAYIPTNVISITDGQIYLQPDLFFAGVKPAMNAGISVSRVGGNAQTKAMKKVAGGLRLDLAAFRELEAFAQLGTDLDPATQKKLDRGYRMVELLKQGQYQPLDMVDQVILIYVGTKGHLDNVPVDKVQQWESEFVTFLHDQVPELREKLAKEQALSDEILAQMESAIELFQKQFAGHAKAEPSVKNIAKITRTMELIATARFKKAMDRASAATDYTDRVSKLVRDLTEAGLEVSHPLLEKRDNPQHGKLLVLTANRGLCGGFNGNLIRAGLGAWTELQAAVPNCTLEVSGKRGISGFKFRGQQVDQSFTHFEDKPRFDEVDEIATRYLDDFIAGRLDRLDVVYMKFESVARQKVSVETLLPLGSVVGGDEASKEAPEEKSGASLYEFLPSPESILEEVIPMSFKIKLFKCFLDSAVSEQVARMIAMKGATENANDLIKKLSMQYNRARQGRITSELIDLIGGVEVIGSTFDVAFPEDALPPIYNAVKIVSEHKGVRVNLTAEVQQQLGGGRVRCIALGSTDGLVRGQEVVDTGAPVSVPVGEATLGRVFNVLGEPVDGRGPVDTEEKWPIHRDAPNLENLSTSTEIFETGIKVVDLLTPFVRGGKAGLFGGAGLGKTVILTELIARIAKEHGGYSVFAGVGERTREGTDLWLEMQETKMGGDGDKSVIDQTCMVFGQMNEPPGSRLRVALSALTMAEYFRDKTGADTLLFVDNIFRFSQAGSEVSALLGRMPSAVGYQPTLASEMGALQERIASTNNGAITSVQAVYVPADDPTDPAPATAFGQLDAFIYLERSISEKGIYPAVDPLASSSRILDPQYVGDEHYNCARRVQTTLQRYRELQDIIAILGVDELSEEDKMIVHRARRIERFLSQPFFVAEVFTGKAGEFTSISDTIRSFNEICDGKWDHLPESAFMYVGPIEQAEEQWKKDQKPDSMADLPIKLVVVTPEMTIIDESVDSVVAPLFDGEIGIAKGHAPIIGRLGYGELRYRQSGQSTRFYVEGGFIQVSDDVVSVMTGRAMPVSQIDVAEARKQLDEAIARTASGAEAAARDRDIAQARGKLRVAKSAPTRHSPLAARLPSAANDRSAEVTELSQTLLLAAGAGVVDPNAEGTYGMLVLYALVALGFSFLCSVAEAVLLSVTPSYIATLEESGGRSAKLLKQMKENVDRPLAAILSLNTIAHTVGAAGVGAQAAGVWGSAAVGYASAVMTLLILILSEIIPKTIGAVYWRQLGPPTAQVLQLLIWLLYPLVWMSELLTKLIAGEKQEIVTREELAATAAMSSETGELNVGEHRVLTNLLRLPSLKVEDVMTPRTVILAFPESMTVGELMDERPNLPVSRIPVFDGSIDEATGFVLKTDVLLAQAQDKPATRLEELRRPLKAIPATASLPDALELLLDQREHLAIVVDEYGGVDGLVTMEDVIETLLGIEIVDEHDQAADMQRVARRQWKKRMQAVGLDVEGPEPPKEPEAGQHKVD</sequence>
<dbReference type="SMART" id="SM00382">
    <property type="entry name" value="AAA"/>
    <property type="match status" value="2"/>
</dbReference>
<dbReference type="Gene3D" id="2.40.10.170">
    <property type="match status" value="1"/>
</dbReference>
<dbReference type="InterPro" id="IPR003593">
    <property type="entry name" value="AAA+_ATPase"/>
</dbReference>
<dbReference type="PROSITE" id="PS51846">
    <property type="entry name" value="CNNM"/>
    <property type="match status" value="1"/>
</dbReference>
<feature type="transmembrane region" description="Helical" evidence="33">
    <location>
        <begin position="559"/>
        <end position="579"/>
    </location>
</feature>
<dbReference type="NCBIfam" id="TIGR01144">
    <property type="entry name" value="ATP_synt_b"/>
    <property type="match status" value="1"/>
</dbReference>
<evidence type="ECO:0000256" key="11">
    <source>
        <dbReference type="ARBA" id="ARBA00012473"/>
    </source>
</evidence>
<keyword evidence="13" id="KW-0138">CF(0)</keyword>
<dbReference type="FunFam" id="3.40.50.300:FF:001630">
    <property type="entry name" value="ATP synthase subunit beta"/>
    <property type="match status" value="1"/>
</dbReference>
<dbReference type="GO" id="GO:0005524">
    <property type="term" value="F:ATP binding"/>
    <property type="evidence" value="ECO:0007669"/>
    <property type="project" value="UniProtKB-KW"/>
</dbReference>
<dbReference type="NCBIfam" id="TIGR01216">
    <property type="entry name" value="ATP_synt_epsi"/>
    <property type="match status" value="1"/>
</dbReference>
<dbReference type="InterPro" id="IPR000793">
    <property type="entry name" value="ATP_synth_asu_C"/>
</dbReference>
<dbReference type="InterPro" id="IPR035908">
    <property type="entry name" value="F0_ATP_A_sf"/>
</dbReference>
<dbReference type="InterPro" id="IPR038662">
    <property type="entry name" value="ATP_synth_F0_csu_sf"/>
</dbReference>
<dbReference type="EC" id="7.1.2.2" evidence="11"/>
<evidence type="ECO:0000256" key="20">
    <source>
        <dbReference type="ARBA" id="ARBA00022989"/>
    </source>
</evidence>
<evidence type="ECO:0000256" key="10">
    <source>
        <dbReference type="ARBA" id="ARBA00008936"/>
    </source>
</evidence>
<comment type="similarity">
    <text evidence="8">Belongs to the ATPase delta chain family.</text>
</comment>
<evidence type="ECO:0000256" key="4">
    <source>
        <dbReference type="ARBA" id="ARBA00004308"/>
    </source>
</evidence>
<dbReference type="InterPro" id="IPR038376">
    <property type="entry name" value="ATP_synth_asu_C_sf"/>
</dbReference>
<evidence type="ECO:0000256" key="2">
    <source>
        <dbReference type="ARBA" id="ARBA00004167"/>
    </source>
</evidence>
<feature type="transmembrane region" description="Helical" evidence="33">
    <location>
        <begin position="2621"/>
        <end position="2642"/>
    </location>
</feature>
<dbReference type="InterPro" id="IPR000711">
    <property type="entry name" value="ATPase_OSCP/dsu"/>
</dbReference>
<feature type="transmembrane region" description="Helical" evidence="33">
    <location>
        <begin position="2648"/>
        <end position="2671"/>
    </location>
</feature>
<keyword evidence="19" id="KW-1278">Translocase</keyword>
<dbReference type="InterPro" id="IPR002550">
    <property type="entry name" value="CNNM"/>
</dbReference>
<keyword evidence="18" id="KW-0067">ATP-binding</keyword>
<evidence type="ECO:0000256" key="16">
    <source>
        <dbReference type="ARBA" id="ARBA00022741"/>
    </source>
</evidence>
<evidence type="ECO:0000256" key="19">
    <source>
        <dbReference type="ARBA" id="ARBA00022967"/>
    </source>
</evidence>
<dbReference type="NCBIfam" id="TIGR01145">
    <property type="entry name" value="ATP_synt_delta"/>
    <property type="match status" value="1"/>
</dbReference>
<feature type="region of interest" description="Disordered" evidence="32">
    <location>
        <begin position="671"/>
        <end position="770"/>
    </location>
</feature>
<evidence type="ECO:0000256" key="21">
    <source>
        <dbReference type="ARBA" id="ARBA00023065"/>
    </source>
</evidence>
<evidence type="ECO:0000256" key="8">
    <source>
        <dbReference type="ARBA" id="ARBA00007046"/>
    </source>
</evidence>
<comment type="similarity">
    <text evidence="7">Belongs to the ATPase A chain family.</text>
</comment>
<dbReference type="Pfam" id="PF02823">
    <property type="entry name" value="ATP-synt_DE_N"/>
    <property type="match status" value="1"/>
</dbReference>
<feature type="transmembrane region" description="Helical" evidence="33">
    <location>
        <begin position="326"/>
        <end position="345"/>
    </location>
</feature>
<dbReference type="InterPro" id="IPR000454">
    <property type="entry name" value="ATP_synth_F0_csu"/>
</dbReference>
<dbReference type="InterPro" id="IPR024034">
    <property type="entry name" value="ATPase_F1/V1_b/a_C"/>
</dbReference>
<dbReference type="Proteomes" id="UP000649617">
    <property type="component" value="Unassembled WGS sequence"/>
</dbReference>
<dbReference type="HAMAP" id="MF_00530">
    <property type="entry name" value="ATP_synth_epsil_bac"/>
    <property type="match status" value="1"/>
</dbReference>
<keyword evidence="17" id="KW-0375">Hydrogen ion transport</keyword>
<evidence type="ECO:0000256" key="17">
    <source>
        <dbReference type="ARBA" id="ARBA00022781"/>
    </source>
</evidence>
<dbReference type="InterPro" id="IPR000568">
    <property type="entry name" value="ATP_synth_F0_asu"/>
</dbReference>
<dbReference type="PRINTS" id="PR00126">
    <property type="entry name" value="ATPASEGAMMA"/>
</dbReference>
<dbReference type="SMART" id="SM00116">
    <property type="entry name" value="CBS"/>
    <property type="match status" value="2"/>
</dbReference>
<dbReference type="InterPro" id="IPR005722">
    <property type="entry name" value="ATP_synth_F1_bsu"/>
</dbReference>
<evidence type="ECO:0000259" key="34">
    <source>
        <dbReference type="PROSITE" id="PS51371"/>
    </source>
</evidence>
<dbReference type="CDD" id="cd01132">
    <property type="entry name" value="F1-ATPase_alpha_CD"/>
    <property type="match status" value="1"/>
</dbReference>
<keyword evidence="24 30" id="KW-0472">Membrane</keyword>
<keyword evidence="15" id="KW-0677">Repeat</keyword>
<feature type="transmembrane region" description="Helical" evidence="33">
    <location>
        <begin position="485"/>
        <end position="510"/>
    </location>
</feature>
<evidence type="ECO:0000256" key="24">
    <source>
        <dbReference type="ARBA" id="ARBA00023136"/>
    </source>
</evidence>
<dbReference type="CDD" id="cd06503">
    <property type="entry name" value="ATP-synt_Fo_b"/>
    <property type="match status" value="1"/>
</dbReference>
<dbReference type="SUPFAM" id="SSF52540">
    <property type="entry name" value="P-loop containing nucleoside triphosphate hydrolases"/>
    <property type="match status" value="2"/>
</dbReference>
<dbReference type="Pfam" id="PF22919">
    <property type="entry name" value="ATP-synt_VA_C"/>
    <property type="match status" value="1"/>
</dbReference>
<dbReference type="InterPro" id="IPR002379">
    <property type="entry name" value="ATPase_proteolipid_c-like_dom"/>
</dbReference>
<evidence type="ECO:0000256" key="27">
    <source>
        <dbReference type="ARBA" id="ARBA00025198"/>
    </source>
</evidence>
<feature type="transmembrane region" description="Helical" evidence="33">
    <location>
        <begin position="12"/>
        <end position="33"/>
    </location>
</feature>